<dbReference type="InterPro" id="IPR027417">
    <property type="entry name" value="P-loop_NTPase"/>
</dbReference>
<organism evidence="2 3">
    <name type="scientific">Rhizobium terricola</name>
    <dbReference type="NCBI Taxonomy" id="2728849"/>
    <lineage>
        <taxon>Bacteria</taxon>
        <taxon>Pseudomonadati</taxon>
        <taxon>Pseudomonadota</taxon>
        <taxon>Alphaproteobacteria</taxon>
        <taxon>Hyphomicrobiales</taxon>
        <taxon>Rhizobiaceae</taxon>
        <taxon>Rhizobium/Agrobacterium group</taxon>
        <taxon>Rhizobium</taxon>
    </lineage>
</organism>
<dbReference type="PANTHER" id="PTHR10285">
    <property type="entry name" value="URIDINE KINASE"/>
    <property type="match status" value="1"/>
</dbReference>
<dbReference type="GO" id="GO:0016787">
    <property type="term" value="F:hydrolase activity"/>
    <property type="evidence" value="ECO:0007669"/>
    <property type="project" value="UniProtKB-KW"/>
</dbReference>
<dbReference type="RefSeq" id="WP_169589322.1">
    <property type="nucleotide sequence ID" value="NZ_JABBGK010000001.1"/>
</dbReference>
<evidence type="ECO:0000259" key="1">
    <source>
        <dbReference type="Pfam" id="PF00485"/>
    </source>
</evidence>
<evidence type="ECO:0000313" key="2">
    <source>
        <dbReference type="EMBL" id="NML74304.1"/>
    </source>
</evidence>
<name>A0A7Y0AVM6_9HYPH</name>
<dbReference type="Gene3D" id="3.40.50.300">
    <property type="entry name" value="P-loop containing nucleotide triphosphate hydrolases"/>
    <property type="match status" value="1"/>
</dbReference>
<dbReference type="AlphaFoldDB" id="A0A7Y0AVM6"/>
<dbReference type="SUPFAM" id="SSF52540">
    <property type="entry name" value="P-loop containing nucleoside triphosphate hydrolases"/>
    <property type="match status" value="1"/>
</dbReference>
<dbReference type="NCBIfam" id="NF006746">
    <property type="entry name" value="PRK09270.1-5"/>
    <property type="match status" value="1"/>
</dbReference>
<keyword evidence="2" id="KW-0378">Hydrolase</keyword>
<keyword evidence="3" id="KW-1185">Reference proteome</keyword>
<proteinExistence type="predicted"/>
<feature type="domain" description="Phosphoribulokinase/uridine kinase" evidence="1">
    <location>
        <begin position="24"/>
        <end position="162"/>
    </location>
</feature>
<dbReference type="InterPro" id="IPR006083">
    <property type="entry name" value="PRK/URK"/>
</dbReference>
<dbReference type="GO" id="GO:0005524">
    <property type="term" value="F:ATP binding"/>
    <property type="evidence" value="ECO:0007669"/>
    <property type="project" value="InterPro"/>
</dbReference>
<dbReference type="Pfam" id="PF00485">
    <property type="entry name" value="PRK"/>
    <property type="match status" value="1"/>
</dbReference>
<comment type="caution">
    <text evidence="2">The sequence shown here is derived from an EMBL/GenBank/DDBJ whole genome shotgun (WGS) entry which is preliminary data.</text>
</comment>
<protein>
    <submittedName>
        <fullName evidence="2">Nucleoside triphosphate hydrolase</fullName>
    </submittedName>
</protein>
<sequence length="208" mass="22968">MTMTAKEIAETILWRAGSARRFLVAIAGPPGAGKSTLADTLRDLLIADGETAVVLPMDGFHMDNGILEARGLLPRKGAPQTFDVRGFADILRAVRVGEEEVLVPVFDRDREIAIASARPISPADRIVLVEGNYLLLDEEPWSSLAPLFDLTIFVAPSFEELERRLTARWEGYNLDAAGIDWKLNGNDLPNGRLVLEKSRKADIRIDDF</sequence>
<reference evidence="2 3" key="1">
    <citation type="submission" date="2020-04" db="EMBL/GenBank/DDBJ databases">
        <title>Rhizobium sp. S-51 isolated from soil.</title>
        <authorList>
            <person name="Dahal R.H."/>
        </authorList>
    </citation>
    <scope>NUCLEOTIDE SEQUENCE [LARGE SCALE GENOMIC DNA]</scope>
    <source>
        <strain evidence="2 3">S-51</strain>
    </source>
</reference>
<evidence type="ECO:0000313" key="3">
    <source>
        <dbReference type="Proteomes" id="UP000541470"/>
    </source>
</evidence>
<accession>A0A7Y0AVM6</accession>
<dbReference type="EMBL" id="JABBGK010000001">
    <property type="protein sequence ID" value="NML74304.1"/>
    <property type="molecule type" value="Genomic_DNA"/>
</dbReference>
<gene>
    <name evidence="2" type="ORF">HHL25_09245</name>
</gene>
<dbReference type="GO" id="GO:0016301">
    <property type="term" value="F:kinase activity"/>
    <property type="evidence" value="ECO:0007669"/>
    <property type="project" value="InterPro"/>
</dbReference>
<dbReference type="Proteomes" id="UP000541470">
    <property type="component" value="Unassembled WGS sequence"/>
</dbReference>